<comment type="similarity">
    <text evidence="1 3">Belongs to the gamma-glutamylcyclotransferase family.</text>
</comment>
<gene>
    <name evidence="6" type="primary">LOC105361039</name>
</gene>
<evidence type="ECO:0000256" key="3">
    <source>
        <dbReference type="RuleBase" id="RU367036"/>
    </source>
</evidence>
<organism evidence="5 6">
    <name type="scientific">Ceratosolen solmsi marchali</name>
    <dbReference type="NCBI Taxonomy" id="326594"/>
    <lineage>
        <taxon>Eukaryota</taxon>
        <taxon>Metazoa</taxon>
        <taxon>Ecdysozoa</taxon>
        <taxon>Arthropoda</taxon>
        <taxon>Hexapoda</taxon>
        <taxon>Insecta</taxon>
        <taxon>Pterygota</taxon>
        <taxon>Neoptera</taxon>
        <taxon>Endopterygota</taxon>
        <taxon>Hymenoptera</taxon>
        <taxon>Apocrita</taxon>
        <taxon>Proctotrupomorpha</taxon>
        <taxon>Chalcidoidea</taxon>
        <taxon>Agaonidae</taxon>
        <taxon>Agaoninae</taxon>
        <taxon>Ceratosolen</taxon>
    </lineage>
</organism>
<keyword evidence="5" id="KW-1185">Reference proteome</keyword>
<dbReference type="GO" id="GO:0061929">
    <property type="term" value="F:gamma-glutamylaminecyclotransferase activity"/>
    <property type="evidence" value="ECO:0007669"/>
    <property type="project" value="InterPro"/>
</dbReference>
<name>A0AAJ7DTZ8_9HYME</name>
<accession>A0AAJ7DTZ8</accession>
<evidence type="ECO:0000313" key="5">
    <source>
        <dbReference type="Proteomes" id="UP000695007"/>
    </source>
</evidence>
<dbReference type="InterPro" id="IPR013024">
    <property type="entry name" value="GGCT-like"/>
</dbReference>
<dbReference type="AlphaFoldDB" id="A0AAJ7DTZ8"/>
<dbReference type="InterPro" id="IPR036568">
    <property type="entry name" value="GGCT-like_sf"/>
</dbReference>
<dbReference type="PANTHER" id="PTHR12510:SF4">
    <property type="entry name" value="GAMMA-GLUTAMYLAMINECYCLOTRANSFERASE"/>
    <property type="match status" value="1"/>
</dbReference>
<evidence type="ECO:0000259" key="4">
    <source>
        <dbReference type="Pfam" id="PF06094"/>
    </source>
</evidence>
<feature type="domain" description="Gamma-glutamylcyclotransferase AIG2-like" evidence="4">
    <location>
        <begin position="13"/>
        <end position="138"/>
    </location>
</feature>
<feature type="active site" description="Proton acceptor" evidence="2">
    <location>
        <position position="91"/>
    </location>
</feature>
<dbReference type="GeneID" id="105361039"/>
<dbReference type="CDD" id="cd06661">
    <property type="entry name" value="GGCT_like"/>
    <property type="match status" value="1"/>
</dbReference>
<protein>
    <recommendedName>
        <fullName evidence="3">Gamma-glutamylcyclotransferase family protein</fullName>
    </recommendedName>
</protein>
<evidence type="ECO:0000313" key="6">
    <source>
        <dbReference type="RefSeq" id="XP_011496426.1"/>
    </source>
</evidence>
<dbReference type="InterPro" id="IPR039126">
    <property type="entry name" value="GGACT"/>
</dbReference>
<dbReference type="Gene3D" id="3.10.490.10">
    <property type="entry name" value="Gamma-glutamyl cyclotransferase-like"/>
    <property type="match status" value="1"/>
</dbReference>
<reference evidence="6" key="1">
    <citation type="submission" date="2025-08" db="UniProtKB">
        <authorList>
            <consortium name="RefSeq"/>
        </authorList>
    </citation>
    <scope>IDENTIFICATION</scope>
</reference>
<sequence length="182" mass="20980">MYESLFKSPMQRVFLYGTLKRGEPNHKLITNVENGYAKFLGLGKTISKYPLVIATRYNIPFTLKRPGIGNQIIGEVYDVDSQMLKKLDDLEEHPNFYVRTEDNVLLAPESEIKRGESFESIGDATKVWIYILANFRESLMELPMYSSYSSEGSHGLKYQERYLRDPSYNHREEVTSSNNCSA</sequence>
<dbReference type="SUPFAM" id="SSF110857">
    <property type="entry name" value="Gamma-glutamyl cyclotransferase-like"/>
    <property type="match status" value="1"/>
</dbReference>
<evidence type="ECO:0000256" key="2">
    <source>
        <dbReference type="PIRSR" id="PIRSR639126-1"/>
    </source>
</evidence>
<dbReference type="InterPro" id="IPR009288">
    <property type="entry name" value="AIG2-like_dom"/>
</dbReference>
<dbReference type="GO" id="GO:0005829">
    <property type="term" value="C:cytosol"/>
    <property type="evidence" value="ECO:0007669"/>
    <property type="project" value="TreeGrafter"/>
</dbReference>
<dbReference type="RefSeq" id="XP_011496426.1">
    <property type="nucleotide sequence ID" value="XM_011498124.1"/>
</dbReference>
<dbReference type="Proteomes" id="UP000695007">
    <property type="component" value="Unplaced"/>
</dbReference>
<proteinExistence type="inferred from homology"/>
<evidence type="ECO:0000256" key="1">
    <source>
        <dbReference type="ARBA" id="ARBA00008861"/>
    </source>
</evidence>
<dbReference type="KEGG" id="csol:105361039"/>
<dbReference type="Pfam" id="PF06094">
    <property type="entry name" value="GGACT"/>
    <property type="match status" value="1"/>
</dbReference>
<dbReference type="PANTHER" id="PTHR12510">
    <property type="entry name" value="TROPONIN C-AKIN-1 PROTEIN"/>
    <property type="match status" value="1"/>
</dbReference>